<dbReference type="OrthoDB" id="9805575at2"/>
<dbReference type="PANTHER" id="PTHR33337">
    <property type="entry name" value="GFA DOMAIN-CONTAINING PROTEIN"/>
    <property type="match status" value="1"/>
</dbReference>
<reference evidence="6 7" key="1">
    <citation type="journal article" date="2010" name="J. Bacteriol.">
        <title>The genetic basis of laboratory adaptation in Caulobacter crescentus.</title>
        <authorList>
            <person name="Marks M.E."/>
            <person name="Castro-Rojas C.M."/>
            <person name="Teiling C."/>
            <person name="Du L."/>
            <person name="Kapatral V."/>
            <person name="Walunas T.L."/>
            <person name="Crosson S."/>
        </authorList>
    </citation>
    <scope>NUCLEOTIDE SEQUENCE [LARGE SCALE GENOMIC DNA]</scope>
    <source>
        <strain evidence="7">NA1000 / CB15N</strain>
    </source>
</reference>
<evidence type="ECO:0000313" key="6">
    <source>
        <dbReference type="EMBL" id="ACL95047.1"/>
    </source>
</evidence>
<keyword evidence="7" id="KW-1185">Reference proteome</keyword>
<dbReference type="SUPFAM" id="SSF51316">
    <property type="entry name" value="Mss4-like"/>
    <property type="match status" value="1"/>
</dbReference>
<dbReference type="KEGG" id="ccs:CCNA_01582"/>
<evidence type="ECO:0000256" key="1">
    <source>
        <dbReference type="ARBA" id="ARBA00005495"/>
    </source>
</evidence>
<organism evidence="6 7">
    <name type="scientific">Caulobacter vibrioides (strain NA1000 / CB15N)</name>
    <name type="common">Caulobacter crescentus</name>
    <dbReference type="NCBI Taxonomy" id="565050"/>
    <lineage>
        <taxon>Bacteria</taxon>
        <taxon>Pseudomonadati</taxon>
        <taxon>Pseudomonadota</taxon>
        <taxon>Alphaproteobacteria</taxon>
        <taxon>Caulobacterales</taxon>
        <taxon>Caulobacteraceae</taxon>
        <taxon>Caulobacter</taxon>
    </lineage>
</organism>
<dbReference type="InterPro" id="IPR006913">
    <property type="entry name" value="CENP-V/GFA"/>
</dbReference>
<dbReference type="EMBL" id="CP001340">
    <property type="protein sequence ID" value="ACL95047.1"/>
    <property type="molecule type" value="Genomic_DNA"/>
</dbReference>
<dbReference type="AlphaFoldDB" id="A0A0H3C8G1"/>
<dbReference type="HOGENOM" id="CLU_055491_4_2_5"/>
<dbReference type="PhylomeDB" id="A0A0H3C8G1"/>
<sequence length="120" mass="13148">MAIKGSCCCGGVQFELFERPAMVGVCHCSRCRKAGSSVYAYVRAEAFFWVAGRDLVARYAPTPPLRFNRCFCARCGTALGDPFSGRVLAIAASCLDDGVRLTPDFHEYVADSPSWRRPEA</sequence>
<dbReference type="GO" id="GO:0016846">
    <property type="term" value="F:carbon-sulfur lyase activity"/>
    <property type="evidence" value="ECO:0007669"/>
    <property type="project" value="InterPro"/>
</dbReference>
<gene>
    <name evidence="6" type="ordered locus">CCNA_01582</name>
</gene>
<dbReference type="PATRIC" id="fig|565050.3.peg.1560"/>
<keyword evidence="3" id="KW-0862">Zinc</keyword>
<dbReference type="Proteomes" id="UP000001364">
    <property type="component" value="Chromosome"/>
</dbReference>
<evidence type="ECO:0000256" key="2">
    <source>
        <dbReference type="ARBA" id="ARBA00022723"/>
    </source>
</evidence>
<dbReference type="Gene3D" id="3.90.1590.10">
    <property type="entry name" value="glutathione-dependent formaldehyde- activating enzyme (gfa)"/>
    <property type="match status" value="1"/>
</dbReference>
<keyword evidence="4" id="KW-0456">Lyase</keyword>
<comment type="similarity">
    <text evidence="1">Belongs to the Gfa family.</text>
</comment>
<evidence type="ECO:0000259" key="5">
    <source>
        <dbReference type="PROSITE" id="PS51891"/>
    </source>
</evidence>
<dbReference type="RefSeq" id="WP_012640257.1">
    <property type="nucleotide sequence ID" value="NC_011916.1"/>
</dbReference>
<dbReference type="PANTHER" id="PTHR33337:SF40">
    <property type="entry name" value="CENP-V_GFA DOMAIN-CONTAINING PROTEIN-RELATED"/>
    <property type="match status" value="1"/>
</dbReference>
<dbReference type="GeneID" id="7331560"/>
<evidence type="ECO:0000313" key="7">
    <source>
        <dbReference type="Proteomes" id="UP000001364"/>
    </source>
</evidence>
<dbReference type="Pfam" id="PF04828">
    <property type="entry name" value="GFA"/>
    <property type="match status" value="1"/>
</dbReference>
<feature type="domain" description="CENP-V/GFA" evidence="5">
    <location>
        <begin position="3"/>
        <end position="107"/>
    </location>
</feature>
<evidence type="ECO:0000256" key="3">
    <source>
        <dbReference type="ARBA" id="ARBA00022833"/>
    </source>
</evidence>
<dbReference type="InterPro" id="IPR011057">
    <property type="entry name" value="Mss4-like_sf"/>
</dbReference>
<dbReference type="GO" id="GO:0046872">
    <property type="term" value="F:metal ion binding"/>
    <property type="evidence" value="ECO:0007669"/>
    <property type="project" value="UniProtKB-KW"/>
</dbReference>
<accession>A0A0H3C8G1</accession>
<dbReference type="PROSITE" id="PS51891">
    <property type="entry name" value="CENP_V_GFA"/>
    <property type="match status" value="1"/>
</dbReference>
<keyword evidence="2" id="KW-0479">Metal-binding</keyword>
<dbReference type="RefSeq" id="YP_002516955.1">
    <property type="nucleotide sequence ID" value="NC_011916.1"/>
</dbReference>
<evidence type="ECO:0000256" key="4">
    <source>
        <dbReference type="ARBA" id="ARBA00023239"/>
    </source>
</evidence>
<protein>
    <submittedName>
        <fullName evidence="6">Glutathione-dependent formaldehyde-activating enzyme</fullName>
    </submittedName>
</protein>
<proteinExistence type="inferred from homology"/>
<name>A0A0H3C8G1_CAUVN</name>